<keyword evidence="3" id="KW-1185">Reference proteome</keyword>
<dbReference type="Gene3D" id="3.10.129.10">
    <property type="entry name" value="Hotdog Thioesterase"/>
    <property type="match status" value="1"/>
</dbReference>
<organism evidence="2 3">
    <name type="scientific">Nocardioides imazamoxiresistens</name>
    <dbReference type="NCBI Taxonomy" id="3231893"/>
    <lineage>
        <taxon>Bacteria</taxon>
        <taxon>Bacillati</taxon>
        <taxon>Actinomycetota</taxon>
        <taxon>Actinomycetes</taxon>
        <taxon>Propionibacteriales</taxon>
        <taxon>Nocardioidaceae</taxon>
        <taxon>Nocardioides</taxon>
    </lineage>
</organism>
<evidence type="ECO:0000313" key="3">
    <source>
        <dbReference type="Proteomes" id="UP001268542"/>
    </source>
</evidence>
<dbReference type="InterPro" id="IPR039569">
    <property type="entry name" value="FAS1-like_DH_region"/>
</dbReference>
<evidence type="ECO:0000259" key="1">
    <source>
        <dbReference type="Pfam" id="PF13452"/>
    </source>
</evidence>
<dbReference type="InterPro" id="IPR029069">
    <property type="entry name" value="HotDog_dom_sf"/>
</dbReference>
<name>A0ABU3PTI3_9ACTN</name>
<gene>
    <name evidence="2" type="ORF">RDV89_03690</name>
</gene>
<proteinExistence type="predicted"/>
<dbReference type="SUPFAM" id="SSF54637">
    <property type="entry name" value="Thioesterase/thiol ester dehydrase-isomerase"/>
    <property type="match status" value="1"/>
</dbReference>
<protein>
    <submittedName>
        <fullName evidence="2">MaoC family dehydratase N-terminal domain-containing protein</fullName>
    </submittedName>
</protein>
<feature type="domain" description="FAS1-like dehydratase" evidence="1">
    <location>
        <begin position="16"/>
        <end position="159"/>
    </location>
</feature>
<sequence length="170" mass="19312">MEQGTLVNDEMRAALGDEIDWRTSYPVDASDLRRWSIAVHYPEAPPRRFLNAEHYGGLVAPDEFNPFAWQVARRRRPVVVPKARDTDRPEKVHGIRGPGLRHQVAGGIEATYGESIRVGDVVTSRTRLVAYVEKQGRLGPMLLTTTEDRWTNQDGAFVRLLRETSIRYDA</sequence>
<dbReference type="Proteomes" id="UP001268542">
    <property type="component" value="Unassembled WGS sequence"/>
</dbReference>
<comment type="caution">
    <text evidence="2">The sequence shown here is derived from an EMBL/GenBank/DDBJ whole genome shotgun (WGS) entry which is preliminary data.</text>
</comment>
<dbReference type="RefSeq" id="WP_315731392.1">
    <property type="nucleotide sequence ID" value="NZ_JAVYII010000001.1"/>
</dbReference>
<dbReference type="EMBL" id="JAVYII010000001">
    <property type="protein sequence ID" value="MDT9592152.1"/>
    <property type="molecule type" value="Genomic_DNA"/>
</dbReference>
<evidence type="ECO:0000313" key="2">
    <source>
        <dbReference type="EMBL" id="MDT9592152.1"/>
    </source>
</evidence>
<dbReference type="Pfam" id="PF13452">
    <property type="entry name" value="FAS1_DH_region"/>
    <property type="match status" value="1"/>
</dbReference>
<reference evidence="2 3" key="1">
    <citation type="submission" date="2023-08" db="EMBL/GenBank/DDBJ databases">
        <title>Nocardioides seae sp. nov., a bacterium isolated from a soil.</title>
        <authorList>
            <person name="Wang X."/>
        </authorList>
    </citation>
    <scope>NUCLEOTIDE SEQUENCE [LARGE SCALE GENOMIC DNA]</scope>
    <source>
        <strain evidence="2 3">YZH12</strain>
    </source>
</reference>
<accession>A0ABU3PTI3</accession>